<evidence type="ECO:0008006" key="3">
    <source>
        <dbReference type="Google" id="ProtNLM"/>
    </source>
</evidence>
<dbReference type="EMBL" id="BAAADO010000003">
    <property type="protein sequence ID" value="GAA0491421.1"/>
    <property type="molecule type" value="Genomic_DNA"/>
</dbReference>
<gene>
    <name evidence="1" type="ORF">GCM10008986_16920</name>
</gene>
<sequence>MTWESPPFHPRYKLISTERKYNDIEILIFDFENCTYSYYFQSEVKKIRDKELQEYLFSVRRYINEDRYELSEENFYEE</sequence>
<organism evidence="1 2">
    <name type="scientific">Salinibacillus aidingensis</name>
    <dbReference type="NCBI Taxonomy" id="237684"/>
    <lineage>
        <taxon>Bacteria</taxon>
        <taxon>Bacillati</taxon>
        <taxon>Bacillota</taxon>
        <taxon>Bacilli</taxon>
        <taxon>Bacillales</taxon>
        <taxon>Bacillaceae</taxon>
        <taxon>Salinibacillus</taxon>
    </lineage>
</organism>
<reference evidence="2" key="1">
    <citation type="journal article" date="2019" name="Int. J. Syst. Evol. Microbiol.">
        <title>The Global Catalogue of Microorganisms (GCM) 10K type strain sequencing project: providing services to taxonomists for standard genome sequencing and annotation.</title>
        <authorList>
            <consortium name="The Broad Institute Genomics Platform"/>
            <consortium name="The Broad Institute Genome Sequencing Center for Infectious Disease"/>
            <person name="Wu L."/>
            <person name="Ma J."/>
        </authorList>
    </citation>
    <scope>NUCLEOTIDE SEQUENCE [LARGE SCALE GENOMIC DNA]</scope>
    <source>
        <strain evidence="2">JCM 12389</strain>
    </source>
</reference>
<protein>
    <recommendedName>
        <fullName evidence="3">KTSC domain-containing protein</fullName>
    </recommendedName>
</protein>
<accession>A0ABP3L3I7</accession>
<evidence type="ECO:0000313" key="1">
    <source>
        <dbReference type="EMBL" id="GAA0491421.1"/>
    </source>
</evidence>
<evidence type="ECO:0000313" key="2">
    <source>
        <dbReference type="Proteomes" id="UP001500880"/>
    </source>
</evidence>
<name>A0ABP3L3I7_9BACI</name>
<keyword evidence="2" id="KW-1185">Reference proteome</keyword>
<comment type="caution">
    <text evidence="1">The sequence shown here is derived from an EMBL/GenBank/DDBJ whole genome shotgun (WGS) entry which is preliminary data.</text>
</comment>
<dbReference type="Proteomes" id="UP001500880">
    <property type="component" value="Unassembled WGS sequence"/>
</dbReference>
<proteinExistence type="predicted"/>